<accession>A0ACC1R1N1</accession>
<reference evidence="1" key="1">
    <citation type="submission" date="2022-07" db="EMBL/GenBank/DDBJ databases">
        <title>Genome Sequence of Lecanicillium saksenae.</title>
        <authorList>
            <person name="Buettner E."/>
        </authorList>
    </citation>
    <scope>NUCLEOTIDE SEQUENCE</scope>
    <source>
        <strain evidence="1">VT-O1</strain>
    </source>
</reference>
<dbReference type="Proteomes" id="UP001148737">
    <property type="component" value="Unassembled WGS sequence"/>
</dbReference>
<organism evidence="1 2">
    <name type="scientific">Lecanicillium saksenae</name>
    <dbReference type="NCBI Taxonomy" id="468837"/>
    <lineage>
        <taxon>Eukaryota</taxon>
        <taxon>Fungi</taxon>
        <taxon>Dikarya</taxon>
        <taxon>Ascomycota</taxon>
        <taxon>Pezizomycotina</taxon>
        <taxon>Sordariomycetes</taxon>
        <taxon>Hypocreomycetidae</taxon>
        <taxon>Hypocreales</taxon>
        <taxon>Cordycipitaceae</taxon>
        <taxon>Lecanicillium</taxon>
    </lineage>
</organism>
<evidence type="ECO:0000313" key="1">
    <source>
        <dbReference type="EMBL" id="KAJ3496232.1"/>
    </source>
</evidence>
<evidence type="ECO:0000313" key="2">
    <source>
        <dbReference type="Proteomes" id="UP001148737"/>
    </source>
</evidence>
<keyword evidence="2" id="KW-1185">Reference proteome</keyword>
<comment type="caution">
    <text evidence="1">The sequence shown here is derived from an EMBL/GenBank/DDBJ whole genome shotgun (WGS) entry which is preliminary data.</text>
</comment>
<protein>
    <submittedName>
        <fullName evidence="1">Uncharacterized protein</fullName>
    </submittedName>
</protein>
<name>A0ACC1R1N1_9HYPO</name>
<proteinExistence type="predicted"/>
<sequence>MKPSTFIFLASTCLCHAADVSTTPSTITSPPSMPSSTSDGVTSASPTSSDTGNIWDSISSMMKPPPPYIPQDPWYCAKENYSAYFLPPTPTGALFTHMVGFAGSEIQKTCTTKFLSCSDLGLKEWCDYTTKAPASFSSALSSLGSAASSWSLAHSSGLAVLPTACPDSWAVYGAQFIGRDVWTNRSKNFAECYRERYGSSPVSLGSSSTEVPSRVLQPTSSNGA</sequence>
<dbReference type="EMBL" id="JANAKD010000208">
    <property type="protein sequence ID" value="KAJ3496232.1"/>
    <property type="molecule type" value="Genomic_DNA"/>
</dbReference>
<gene>
    <name evidence="1" type="ORF">NLG97_g2807</name>
</gene>